<evidence type="ECO:0000313" key="3">
    <source>
        <dbReference type="Proteomes" id="UP000501452"/>
    </source>
</evidence>
<dbReference type="Gene3D" id="1.10.1510.10">
    <property type="entry name" value="Uncharacterised protein YqeY/AIM41 PF09424, N-terminal domain"/>
    <property type="match status" value="1"/>
</dbReference>
<dbReference type="Pfam" id="PF09424">
    <property type="entry name" value="YqeY"/>
    <property type="match status" value="1"/>
</dbReference>
<name>A0A6G8Q9D5_9ACTN</name>
<dbReference type="InterPro" id="IPR019004">
    <property type="entry name" value="YqeY/Aim41"/>
</dbReference>
<sequence length="147" mass="16148">MSIAESIQQDTKTAMKQRDKARLGALRMLGAALKNGQIEAGRPLEEAEEQTILRRQLKQREESAEAFRKAGREEQAASEAAEAEVVRAYLPQPLSQEELEAIVDEAIQETGAKGMRDMGKVMGKATQLSGGRAEGRELSALVKQRLQ</sequence>
<dbReference type="PANTHER" id="PTHR28055:SF1">
    <property type="entry name" value="ALTERED INHERITANCE OF MITOCHONDRIA PROTEIN 41, MITOCHONDRIAL"/>
    <property type="match status" value="1"/>
</dbReference>
<dbReference type="RefSeq" id="WP_166176057.1">
    <property type="nucleotide sequence ID" value="NZ_CP045119.1"/>
</dbReference>
<dbReference type="KEGG" id="rub:GBA63_10895"/>
<reference evidence="2 3" key="1">
    <citation type="submission" date="2019-10" db="EMBL/GenBank/DDBJ databases">
        <title>Rubrobacter sp nov SCSIO 52090 isolated from a deep-sea sediment in the South China Sea.</title>
        <authorList>
            <person name="Chen R.W."/>
        </authorList>
    </citation>
    <scope>NUCLEOTIDE SEQUENCE [LARGE SCALE GENOMIC DNA]</scope>
    <source>
        <strain evidence="2 3">SCSIO 52909</strain>
    </source>
</reference>
<evidence type="ECO:0000256" key="1">
    <source>
        <dbReference type="SAM" id="MobiDB-lite"/>
    </source>
</evidence>
<proteinExistence type="predicted"/>
<feature type="region of interest" description="Disordered" evidence="1">
    <location>
        <begin position="56"/>
        <end position="81"/>
    </location>
</feature>
<dbReference type="AlphaFoldDB" id="A0A6G8Q9D5"/>
<dbReference type="GO" id="GO:0016884">
    <property type="term" value="F:carbon-nitrogen ligase activity, with glutamine as amido-N-donor"/>
    <property type="evidence" value="ECO:0007669"/>
    <property type="project" value="InterPro"/>
</dbReference>
<feature type="region of interest" description="Disordered" evidence="1">
    <location>
        <begin position="114"/>
        <end position="147"/>
    </location>
</feature>
<dbReference type="PANTHER" id="PTHR28055">
    <property type="entry name" value="ALTERED INHERITANCE OF MITOCHONDRIA PROTEIN 41, MITOCHONDRIAL"/>
    <property type="match status" value="1"/>
</dbReference>
<dbReference type="SUPFAM" id="SSF89095">
    <property type="entry name" value="GatB/YqeY motif"/>
    <property type="match status" value="1"/>
</dbReference>
<dbReference type="InterPro" id="IPR023168">
    <property type="entry name" value="GatB_Yqey_C_2"/>
</dbReference>
<dbReference type="InterPro" id="IPR042184">
    <property type="entry name" value="YqeY/Aim41_N"/>
</dbReference>
<dbReference type="Gene3D" id="1.10.10.410">
    <property type="match status" value="1"/>
</dbReference>
<organism evidence="2 3">
    <name type="scientific">Rubrobacter tropicus</name>
    <dbReference type="NCBI Taxonomy" id="2653851"/>
    <lineage>
        <taxon>Bacteria</taxon>
        <taxon>Bacillati</taxon>
        <taxon>Actinomycetota</taxon>
        <taxon>Rubrobacteria</taxon>
        <taxon>Rubrobacterales</taxon>
        <taxon>Rubrobacteraceae</taxon>
        <taxon>Rubrobacter</taxon>
    </lineage>
</organism>
<protein>
    <submittedName>
        <fullName evidence="2">GatB/YqeY domain-containing protein</fullName>
    </submittedName>
</protein>
<evidence type="ECO:0000313" key="2">
    <source>
        <dbReference type="EMBL" id="QIN83095.1"/>
    </source>
</evidence>
<dbReference type="EMBL" id="CP045119">
    <property type="protein sequence ID" value="QIN83095.1"/>
    <property type="molecule type" value="Genomic_DNA"/>
</dbReference>
<dbReference type="InterPro" id="IPR003789">
    <property type="entry name" value="Asn/Gln_tRNA_amidoTrase-B-like"/>
</dbReference>
<keyword evidence="3" id="KW-1185">Reference proteome</keyword>
<feature type="compositionally biased region" description="Basic and acidic residues" evidence="1">
    <location>
        <begin position="58"/>
        <end position="75"/>
    </location>
</feature>
<accession>A0A6G8Q9D5</accession>
<gene>
    <name evidence="2" type="ORF">GBA63_10895</name>
</gene>
<dbReference type="Proteomes" id="UP000501452">
    <property type="component" value="Chromosome"/>
</dbReference>